<evidence type="ECO:0008006" key="3">
    <source>
        <dbReference type="Google" id="ProtNLM"/>
    </source>
</evidence>
<dbReference type="SUPFAM" id="SSF56219">
    <property type="entry name" value="DNase I-like"/>
    <property type="match status" value="1"/>
</dbReference>
<evidence type="ECO:0000313" key="2">
    <source>
        <dbReference type="Proteomes" id="UP000187406"/>
    </source>
</evidence>
<reference evidence="2" key="1">
    <citation type="submission" date="2016-04" db="EMBL/GenBank/DDBJ databases">
        <title>Cephalotus genome sequencing.</title>
        <authorList>
            <person name="Fukushima K."/>
            <person name="Hasebe M."/>
            <person name="Fang X."/>
        </authorList>
    </citation>
    <scope>NUCLEOTIDE SEQUENCE [LARGE SCALE GENOMIC DNA]</scope>
    <source>
        <strain evidence="2">cv. St1</strain>
    </source>
</reference>
<dbReference type="InterPro" id="IPR036691">
    <property type="entry name" value="Endo/exonu/phosph_ase_sf"/>
</dbReference>
<dbReference type="InParanoid" id="A0A1Q3B228"/>
<dbReference type="PANTHER" id="PTHR33710:SF71">
    <property type="entry name" value="ENDONUCLEASE_EXONUCLEASE_PHOSPHATASE DOMAIN-CONTAINING PROTEIN"/>
    <property type="match status" value="1"/>
</dbReference>
<dbReference type="Gene3D" id="3.60.10.10">
    <property type="entry name" value="Endonuclease/exonuclease/phosphatase"/>
    <property type="match status" value="1"/>
</dbReference>
<evidence type="ECO:0000313" key="1">
    <source>
        <dbReference type="EMBL" id="GAV61924.1"/>
    </source>
</evidence>
<name>A0A1Q3B228_CEPFO</name>
<accession>A0A1Q3B228</accession>
<proteinExistence type="predicted"/>
<dbReference type="OrthoDB" id="1001431at2759"/>
<dbReference type="AlphaFoldDB" id="A0A1Q3B228"/>
<organism evidence="1 2">
    <name type="scientific">Cephalotus follicularis</name>
    <name type="common">Albany pitcher plant</name>
    <dbReference type="NCBI Taxonomy" id="3775"/>
    <lineage>
        <taxon>Eukaryota</taxon>
        <taxon>Viridiplantae</taxon>
        <taxon>Streptophyta</taxon>
        <taxon>Embryophyta</taxon>
        <taxon>Tracheophyta</taxon>
        <taxon>Spermatophyta</taxon>
        <taxon>Magnoliopsida</taxon>
        <taxon>eudicotyledons</taxon>
        <taxon>Gunneridae</taxon>
        <taxon>Pentapetalae</taxon>
        <taxon>rosids</taxon>
        <taxon>fabids</taxon>
        <taxon>Oxalidales</taxon>
        <taxon>Cephalotaceae</taxon>
        <taxon>Cephalotus</taxon>
    </lineage>
</organism>
<dbReference type="EMBL" id="BDDD01000231">
    <property type="protein sequence ID" value="GAV61924.1"/>
    <property type="molecule type" value="Genomic_DNA"/>
</dbReference>
<dbReference type="STRING" id="3775.A0A1Q3B228"/>
<dbReference type="PANTHER" id="PTHR33710">
    <property type="entry name" value="BNAC02G09200D PROTEIN"/>
    <property type="match status" value="1"/>
</dbReference>
<protein>
    <recommendedName>
        <fullName evidence="3">Exo_endo_phos domain-containing protein</fullName>
    </recommendedName>
</protein>
<keyword evidence="2" id="KW-1185">Reference proteome</keyword>
<comment type="caution">
    <text evidence="1">The sequence shown here is derived from an EMBL/GenBank/DDBJ whole genome shotgun (WGS) entry which is preliminary data.</text>
</comment>
<gene>
    <name evidence="1" type="ORF">CFOL_v3_05449</name>
</gene>
<dbReference type="Proteomes" id="UP000187406">
    <property type="component" value="Unassembled WGS sequence"/>
</dbReference>
<sequence>MFSGIYASPSSVIRKDLWTNIQMFASSHFLPWLLLGDFKEFMASNEKLGGAPVNEHRLNNFFNCINCLNLIDLGFVEPKFTWTNLQSAHKLIMERLDRAFGNNLLRFLFPNIVLNHLSHLSSDHFPITMNLLPVDVIPPKKFRFESMWLGHLDFFNVVYDFWDLFSNSPI</sequence>